<evidence type="ECO:0000313" key="4">
    <source>
        <dbReference type="Proteomes" id="UP001310594"/>
    </source>
</evidence>
<evidence type="ECO:0000256" key="2">
    <source>
        <dbReference type="SAM" id="Phobius"/>
    </source>
</evidence>
<protein>
    <submittedName>
        <fullName evidence="3">Uncharacterized protein</fullName>
    </submittedName>
</protein>
<accession>A0AAN7ZQN0</accession>
<evidence type="ECO:0000256" key="1">
    <source>
        <dbReference type="SAM" id="MobiDB-lite"/>
    </source>
</evidence>
<gene>
    <name evidence="3" type="ORF">LTR97_001800</name>
</gene>
<keyword evidence="2" id="KW-0472">Membrane</keyword>
<feature type="transmembrane region" description="Helical" evidence="2">
    <location>
        <begin position="104"/>
        <end position="130"/>
    </location>
</feature>
<comment type="caution">
    <text evidence="3">The sequence shown here is derived from an EMBL/GenBank/DDBJ whole genome shotgun (WGS) entry which is preliminary data.</text>
</comment>
<dbReference type="EMBL" id="JAVRQU010000002">
    <property type="protein sequence ID" value="KAK5706808.1"/>
    <property type="molecule type" value="Genomic_DNA"/>
</dbReference>
<feature type="compositionally biased region" description="Low complexity" evidence="1">
    <location>
        <begin position="268"/>
        <end position="286"/>
    </location>
</feature>
<dbReference type="Proteomes" id="UP001310594">
    <property type="component" value="Unassembled WGS sequence"/>
</dbReference>
<evidence type="ECO:0000313" key="3">
    <source>
        <dbReference type="EMBL" id="KAK5706808.1"/>
    </source>
</evidence>
<organism evidence="3 4">
    <name type="scientific">Elasticomyces elasticus</name>
    <dbReference type="NCBI Taxonomy" id="574655"/>
    <lineage>
        <taxon>Eukaryota</taxon>
        <taxon>Fungi</taxon>
        <taxon>Dikarya</taxon>
        <taxon>Ascomycota</taxon>
        <taxon>Pezizomycotina</taxon>
        <taxon>Dothideomycetes</taxon>
        <taxon>Dothideomycetidae</taxon>
        <taxon>Mycosphaerellales</taxon>
        <taxon>Teratosphaeriaceae</taxon>
        <taxon>Elasticomyces</taxon>
    </lineage>
</organism>
<feature type="region of interest" description="Disordered" evidence="1">
    <location>
        <begin position="1"/>
        <end position="40"/>
    </location>
</feature>
<feature type="transmembrane region" description="Helical" evidence="2">
    <location>
        <begin position="197"/>
        <end position="223"/>
    </location>
</feature>
<feature type="transmembrane region" description="Helical" evidence="2">
    <location>
        <begin position="159"/>
        <end position="177"/>
    </location>
</feature>
<reference evidence="3" key="1">
    <citation type="submission" date="2023-08" db="EMBL/GenBank/DDBJ databases">
        <title>Black Yeasts Isolated from many extreme environments.</title>
        <authorList>
            <person name="Coleine C."/>
            <person name="Stajich J.E."/>
            <person name="Selbmann L."/>
        </authorList>
    </citation>
    <scope>NUCLEOTIDE SEQUENCE</scope>
    <source>
        <strain evidence="3">CCFEE 5810</strain>
    </source>
</reference>
<feature type="region of interest" description="Disordered" evidence="1">
    <location>
        <begin position="255"/>
        <end position="314"/>
    </location>
</feature>
<sequence>MAEDLGSKKRASKVEERTCINDSEDTTDDWQPVSSDADTESSFLKRIDEHHAEINRSLAGGRQRRQERTADYYGQRRQGTVQQRGLTTTLLSDLWFDSTGTMGWIPLIIFWLLCIAAVATTSVGAVKIWYRLVTKSFESPYSILGKMERWEVERKPTHYLLTIAPPVLSLGWMLFVFIKELQKALFKPEEWPGHVTLGLSCVWAVLITHIIVAGIVAFGCLIANGGQGLLSTIQNQAPVKPAAPVEATATDVFRKTTNGSHHPIGAKQARATATPSTTTASSTQARDTSEDMMAGWRSGESTEEEMRSKKAEAEALLDHRDSVVNALRAKY</sequence>
<keyword evidence="2" id="KW-1133">Transmembrane helix</keyword>
<name>A0AAN7ZQN0_9PEZI</name>
<feature type="compositionally biased region" description="Basic and acidic residues" evidence="1">
    <location>
        <begin position="304"/>
        <end position="314"/>
    </location>
</feature>
<dbReference type="AlphaFoldDB" id="A0AAN7ZQN0"/>
<proteinExistence type="predicted"/>
<keyword evidence="2" id="KW-0812">Transmembrane</keyword>
<feature type="region of interest" description="Disordered" evidence="1">
    <location>
        <begin position="55"/>
        <end position="74"/>
    </location>
</feature>